<evidence type="ECO:0000313" key="7">
    <source>
        <dbReference type="EMBL" id="CAF3686089.1"/>
    </source>
</evidence>
<gene>
    <name evidence="4" type="ORF">GPM918_LOCUS1803</name>
    <name evidence="5" type="ORF">OVA965_LOCUS9884</name>
    <name evidence="6" type="ORF">SRO942_LOCUS1803</name>
    <name evidence="7" type="ORF">TMI583_LOCUS9880</name>
</gene>
<name>A0A813QMM1_9BILA</name>
<keyword evidence="2" id="KW-0378">Hydrolase</keyword>
<sequence length="268" mass="30808">MNLTASLVKYVFCSLSRRSLATNINKSTSYLPYDLDRFNGALVRADTWNSINNEETFREKLTNALFQWRQEKRTAAWLWIPIKHANLISVAAELGFKYHNAEGDMAVVNQWLLPTKSLLPRFATHQVGVAGAVLKEKTKEMLIIKERIMEQEFWKLSGGGADLSENIGAHGRSDLYFVCRLTPLSDEIKIDPHEIVDCKWIKLEEAIKEENPILRQAAKQLLFGIQNGFDKIDFPVERMKSVFKPHEFDFYSSRIKKNGVESIDTQKK</sequence>
<comment type="similarity">
    <text evidence="1">Belongs to the Nudix hydrolase family.</text>
</comment>
<dbReference type="Gene3D" id="3.90.79.10">
    <property type="entry name" value="Nucleoside Triphosphate Pyrophosphohydrolase"/>
    <property type="match status" value="1"/>
</dbReference>
<dbReference type="Proteomes" id="UP000681722">
    <property type="component" value="Unassembled WGS sequence"/>
</dbReference>
<dbReference type="Proteomes" id="UP000682733">
    <property type="component" value="Unassembled WGS sequence"/>
</dbReference>
<dbReference type="InterPro" id="IPR003293">
    <property type="entry name" value="Nudix_hydrolase6-like"/>
</dbReference>
<dbReference type="Pfam" id="PF18290">
    <property type="entry name" value="Nudix_hydro"/>
    <property type="match status" value="1"/>
</dbReference>
<dbReference type="SUPFAM" id="SSF55811">
    <property type="entry name" value="Nudix"/>
    <property type="match status" value="1"/>
</dbReference>
<dbReference type="Proteomes" id="UP000663829">
    <property type="component" value="Unassembled WGS sequence"/>
</dbReference>
<comment type="caution">
    <text evidence="4">The sequence shown here is derived from an EMBL/GenBank/DDBJ whole genome shotgun (WGS) entry which is preliminary data.</text>
</comment>
<evidence type="ECO:0000259" key="3">
    <source>
        <dbReference type="Pfam" id="PF18290"/>
    </source>
</evidence>
<dbReference type="GO" id="GO:0047631">
    <property type="term" value="F:ADP-ribose diphosphatase activity"/>
    <property type="evidence" value="ECO:0007669"/>
    <property type="project" value="TreeGrafter"/>
</dbReference>
<proteinExistence type="inferred from homology"/>
<dbReference type="EMBL" id="CAJOBC010000181">
    <property type="protein sequence ID" value="CAF3550584.1"/>
    <property type="molecule type" value="Genomic_DNA"/>
</dbReference>
<dbReference type="OrthoDB" id="447842at2759"/>
<evidence type="ECO:0000313" key="5">
    <source>
        <dbReference type="EMBL" id="CAF0906239.1"/>
    </source>
</evidence>
<protein>
    <recommendedName>
        <fullName evidence="3">Pre-nudix hydrolase domain-containing protein</fullName>
    </recommendedName>
</protein>
<dbReference type="EMBL" id="CAJNOK010003562">
    <property type="protein sequence ID" value="CAF0906239.1"/>
    <property type="molecule type" value="Genomic_DNA"/>
</dbReference>
<dbReference type="GO" id="GO:0035529">
    <property type="term" value="F:NADH pyrophosphatase activity"/>
    <property type="evidence" value="ECO:0007669"/>
    <property type="project" value="TreeGrafter"/>
</dbReference>
<evidence type="ECO:0000256" key="2">
    <source>
        <dbReference type="ARBA" id="ARBA00022801"/>
    </source>
</evidence>
<dbReference type="AlphaFoldDB" id="A0A813QMM1"/>
<keyword evidence="8" id="KW-1185">Reference proteome</keyword>
<dbReference type="PANTHER" id="PTHR13994:SF46">
    <property type="entry name" value="NUCLEOSIDE DIPHOSPHATE-LINKED MOIETY X MOTIF 6"/>
    <property type="match status" value="1"/>
</dbReference>
<dbReference type="PRINTS" id="PR01356">
    <property type="entry name" value="GFGPROTEIN"/>
</dbReference>
<dbReference type="EMBL" id="CAJOBA010003563">
    <property type="protein sequence ID" value="CAF3686089.1"/>
    <property type="molecule type" value="Genomic_DNA"/>
</dbReference>
<dbReference type="Gene3D" id="3.40.630.30">
    <property type="match status" value="1"/>
</dbReference>
<evidence type="ECO:0000313" key="4">
    <source>
        <dbReference type="EMBL" id="CAF0768742.1"/>
    </source>
</evidence>
<reference evidence="4" key="1">
    <citation type="submission" date="2021-02" db="EMBL/GenBank/DDBJ databases">
        <authorList>
            <person name="Nowell W R."/>
        </authorList>
    </citation>
    <scope>NUCLEOTIDE SEQUENCE</scope>
</reference>
<dbReference type="InterPro" id="IPR040618">
    <property type="entry name" value="Pre-Nudix"/>
</dbReference>
<organism evidence="4 8">
    <name type="scientific">Didymodactylos carnosus</name>
    <dbReference type="NCBI Taxonomy" id="1234261"/>
    <lineage>
        <taxon>Eukaryota</taxon>
        <taxon>Metazoa</taxon>
        <taxon>Spiralia</taxon>
        <taxon>Gnathifera</taxon>
        <taxon>Rotifera</taxon>
        <taxon>Eurotatoria</taxon>
        <taxon>Bdelloidea</taxon>
        <taxon>Philodinida</taxon>
        <taxon>Philodinidae</taxon>
        <taxon>Didymodactylos</taxon>
    </lineage>
</organism>
<dbReference type="PANTHER" id="PTHR13994">
    <property type="entry name" value="NUDIX HYDROLASE RELATED"/>
    <property type="match status" value="1"/>
</dbReference>
<dbReference type="EMBL" id="CAJNOQ010000181">
    <property type="protein sequence ID" value="CAF0768742.1"/>
    <property type="molecule type" value="Genomic_DNA"/>
</dbReference>
<dbReference type="InterPro" id="IPR015797">
    <property type="entry name" value="NUDIX_hydrolase-like_dom_sf"/>
</dbReference>
<accession>A0A813QMM1</accession>
<dbReference type="Proteomes" id="UP000677228">
    <property type="component" value="Unassembled WGS sequence"/>
</dbReference>
<evidence type="ECO:0000313" key="8">
    <source>
        <dbReference type="Proteomes" id="UP000663829"/>
    </source>
</evidence>
<feature type="domain" description="Pre-nudix hydrolase" evidence="3">
    <location>
        <begin position="31"/>
        <end position="112"/>
    </location>
</feature>
<evidence type="ECO:0000313" key="6">
    <source>
        <dbReference type="EMBL" id="CAF3550584.1"/>
    </source>
</evidence>
<evidence type="ECO:0000256" key="1">
    <source>
        <dbReference type="ARBA" id="ARBA00005582"/>
    </source>
</evidence>
<dbReference type="GO" id="GO:0051287">
    <property type="term" value="F:NAD binding"/>
    <property type="evidence" value="ECO:0007669"/>
    <property type="project" value="TreeGrafter"/>
</dbReference>